<gene>
    <name evidence="1" type="ORF">Cvel_27455</name>
</gene>
<accession>A0A0G4HHD1</accession>
<dbReference type="PhylomeDB" id="A0A0G4HHD1"/>
<protein>
    <submittedName>
        <fullName evidence="1">Uncharacterized protein</fullName>
    </submittedName>
</protein>
<dbReference type="VEuPathDB" id="CryptoDB:Cvel_27455"/>
<proteinExistence type="predicted"/>
<evidence type="ECO:0000313" key="1">
    <source>
        <dbReference type="EMBL" id="CEM43326.1"/>
    </source>
</evidence>
<name>A0A0G4HHD1_9ALVE</name>
<reference evidence="1" key="1">
    <citation type="submission" date="2014-11" db="EMBL/GenBank/DDBJ databases">
        <authorList>
            <person name="Otto D Thomas"/>
            <person name="Naeem Raeece"/>
        </authorList>
    </citation>
    <scope>NUCLEOTIDE SEQUENCE</scope>
</reference>
<organism evidence="1">
    <name type="scientific">Chromera velia CCMP2878</name>
    <dbReference type="NCBI Taxonomy" id="1169474"/>
    <lineage>
        <taxon>Eukaryota</taxon>
        <taxon>Sar</taxon>
        <taxon>Alveolata</taxon>
        <taxon>Colpodellida</taxon>
        <taxon>Chromeraceae</taxon>
        <taxon>Chromera</taxon>
    </lineage>
</organism>
<sequence length="123" mass="13607">MEGQLSVEQLATLAQRQAAHIEAQETRLRLQDERIGNLSNQIATVSATSSSAVSKAVKAIGDFDGNVEQSREQYADWVRVCENYAKFHKMTDAELLNAADSYLKDRASKAVREAEDNGHKPTI</sequence>
<dbReference type="EMBL" id="CDMZ01002660">
    <property type="protein sequence ID" value="CEM43326.1"/>
    <property type="molecule type" value="Genomic_DNA"/>
</dbReference>
<dbReference type="AlphaFoldDB" id="A0A0G4HHD1"/>